<gene>
    <name evidence="3" type="ORF">GA0070622_1534</name>
</gene>
<name>A0A1A9B652_9ACTN</name>
<keyword evidence="3" id="KW-0418">Kinase</keyword>
<evidence type="ECO:0000256" key="1">
    <source>
        <dbReference type="ARBA" id="ARBA00022527"/>
    </source>
</evidence>
<dbReference type="SUPFAM" id="SSF55874">
    <property type="entry name" value="ATPase domain of HSP90 chaperone/DNA topoisomerase II/histidine kinase"/>
    <property type="match status" value="1"/>
</dbReference>
<dbReference type="InterPro" id="IPR003594">
    <property type="entry name" value="HATPase_dom"/>
</dbReference>
<dbReference type="Proteomes" id="UP000199558">
    <property type="component" value="Unassembled WGS sequence"/>
</dbReference>
<keyword evidence="3" id="KW-0808">Transferase</keyword>
<dbReference type="OrthoDB" id="4350801at2"/>
<dbReference type="SMART" id="SM00387">
    <property type="entry name" value="HATPase_c"/>
    <property type="match status" value="1"/>
</dbReference>
<keyword evidence="4" id="KW-1185">Reference proteome</keyword>
<dbReference type="CDD" id="cd16936">
    <property type="entry name" value="HATPase_RsbW-like"/>
    <property type="match status" value="1"/>
</dbReference>
<dbReference type="InterPro" id="IPR050267">
    <property type="entry name" value="Anti-sigma-factor_SerPK"/>
</dbReference>
<evidence type="ECO:0000313" key="4">
    <source>
        <dbReference type="Proteomes" id="UP000199558"/>
    </source>
</evidence>
<accession>A0A1A9B652</accession>
<dbReference type="AlphaFoldDB" id="A0A1A9B652"/>
<protein>
    <submittedName>
        <fullName evidence="3">Anti-sigma regulatory factor (Ser/Thr protein kinase)</fullName>
    </submittedName>
</protein>
<dbReference type="Pfam" id="PF13581">
    <property type="entry name" value="HATPase_c_2"/>
    <property type="match status" value="1"/>
</dbReference>
<dbReference type="EMBL" id="FLRH01000003">
    <property type="protein sequence ID" value="SBT64556.1"/>
    <property type="molecule type" value="Genomic_DNA"/>
</dbReference>
<dbReference type="GO" id="GO:0004674">
    <property type="term" value="F:protein serine/threonine kinase activity"/>
    <property type="evidence" value="ECO:0007669"/>
    <property type="project" value="UniProtKB-KW"/>
</dbReference>
<keyword evidence="1" id="KW-0723">Serine/threonine-protein kinase</keyword>
<dbReference type="PANTHER" id="PTHR35526">
    <property type="entry name" value="ANTI-SIGMA-F FACTOR RSBW-RELATED"/>
    <property type="match status" value="1"/>
</dbReference>
<dbReference type="Gene3D" id="3.30.565.10">
    <property type="entry name" value="Histidine kinase-like ATPase, C-terminal domain"/>
    <property type="match status" value="1"/>
</dbReference>
<sequence>MTDGESPAQRTVVPIEPSLLIAEAFDQAQVTELRHSVTSCAHATGLAGQRLDDFVLAVNELITNAVRHGGGQGRLRLWRRGGDLVCEVADHGQGISERRLRDRDRPAPDTAGGWGLWLARELSDSMEVETGDAGTVVRITAALGARRPADHPLDG</sequence>
<evidence type="ECO:0000313" key="3">
    <source>
        <dbReference type="EMBL" id="SBT64556.1"/>
    </source>
</evidence>
<dbReference type="InterPro" id="IPR036890">
    <property type="entry name" value="HATPase_C_sf"/>
</dbReference>
<dbReference type="RefSeq" id="WP_091570843.1">
    <property type="nucleotide sequence ID" value="NZ_FLRH01000003.1"/>
</dbReference>
<evidence type="ECO:0000259" key="2">
    <source>
        <dbReference type="SMART" id="SM00387"/>
    </source>
</evidence>
<dbReference type="PANTHER" id="PTHR35526:SF3">
    <property type="entry name" value="ANTI-SIGMA-F FACTOR RSBW"/>
    <property type="match status" value="1"/>
</dbReference>
<organism evidence="3 4">
    <name type="scientific">Micromonospora sediminicola</name>
    <dbReference type="NCBI Taxonomy" id="946078"/>
    <lineage>
        <taxon>Bacteria</taxon>
        <taxon>Bacillati</taxon>
        <taxon>Actinomycetota</taxon>
        <taxon>Actinomycetes</taxon>
        <taxon>Micromonosporales</taxon>
        <taxon>Micromonosporaceae</taxon>
        <taxon>Micromonospora</taxon>
    </lineage>
</organism>
<feature type="domain" description="Histidine kinase/HSP90-like ATPase" evidence="2">
    <location>
        <begin position="49"/>
        <end position="145"/>
    </location>
</feature>
<dbReference type="STRING" id="946078.GA0070622_1534"/>
<proteinExistence type="predicted"/>
<reference evidence="4" key="1">
    <citation type="submission" date="2016-06" db="EMBL/GenBank/DDBJ databases">
        <authorList>
            <person name="Varghese N."/>
            <person name="Submissions Spin"/>
        </authorList>
    </citation>
    <scope>NUCLEOTIDE SEQUENCE [LARGE SCALE GENOMIC DNA]</scope>
    <source>
        <strain evidence="4">DSM 45794</strain>
    </source>
</reference>